<dbReference type="EMBL" id="DSZY01000025">
    <property type="protein sequence ID" value="HGU40581.1"/>
    <property type="molecule type" value="Genomic_DNA"/>
</dbReference>
<protein>
    <submittedName>
        <fullName evidence="1">Uncharacterized protein</fullName>
    </submittedName>
</protein>
<organism evidence="1">
    <name type="scientific">Fervidobacterium thailandense</name>
    <dbReference type="NCBI Taxonomy" id="1008305"/>
    <lineage>
        <taxon>Bacteria</taxon>
        <taxon>Thermotogati</taxon>
        <taxon>Thermotogota</taxon>
        <taxon>Thermotogae</taxon>
        <taxon>Thermotogales</taxon>
        <taxon>Fervidobacteriaceae</taxon>
        <taxon>Fervidobacterium</taxon>
    </lineage>
</organism>
<reference evidence="1" key="1">
    <citation type="journal article" date="2020" name="mSystems">
        <title>Genome- and Community-Level Interaction Insights into Carbon Utilization and Element Cycling Functions of Hydrothermarchaeota in Hydrothermal Sediment.</title>
        <authorList>
            <person name="Zhou Z."/>
            <person name="Liu Y."/>
            <person name="Xu W."/>
            <person name="Pan J."/>
            <person name="Luo Z.H."/>
            <person name="Li M."/>
        </authorList>
    </citation>
    <scope>NUCLEOTIDE SEQUENCE [LARGE SCALE GENOMIC DNA]</scope>
    <source>
        <strain evidence="1">SpSt-609</strain>
    </source>
</reference>
<sequence>MKFSRVTWICLALSLCWFWVVFGVKIPENSDFIVHFTSFEKVIKIFLGDDILEIGPVPVFGEDSFDGAFELFTVL</sequence>
<name>A0A7C4RWK8_9BACT</name>
<dbReference type="AlphaFoldDB" id="A0A7C4RWK8"/>
<evidence type="ECO:0000313" key="1">
    <source>
        <dbReference type="EMBL" id="HGU40581.1"/>
    </source>
</evidence>
<accession>A0A7C4RWK8</accession>
<gene>
    <name evidence="1" type="ORF">ENT77_05230</name>
</gene>
<proteinExistence type="predicted"/>
<comment type="caution">
    <text evidence="1">The sequence shown here is derived from an EMBL/GenBank/DDBJ whole genome shotgun (WGS) entry which is preliminary data.</text>
</comment>